<dbReference type="EnsemblMetazoa" id="CLYHEMT017218.1">
    <property type="protein sequence ID" value="CLYHEMP017218.1"/>
    <property type="gene ID" value="CLYHEMG017218"/>
</dbReference>
<protein>
    <recommendedName>
        <fullName evidence="7">Actin</fullName>
    </recommendedName>
</protein>
<feature type="compositionally biased region" description="Basic and acidic residues" evidence="4">
    <location>
        <begin position="597"/>
        <end position="606"/>
    </location>
</feature>
<feature type="compositionally biased region" description="Polar residues" evidence="4">
    <location>
        <begin position="1122"/>
        <end position="1133"/>
    </location>
</feature>
<feature type="region of interest" description="Disordered" evidence="4">
    <location>
        <begin position="1293"/>
        <end position="1312"/>
    </location>
</feature>
<feature type="compositionally biased region" description="Polar residues" evidence="4">
    <location>
        <begin position="1141"/>
        <end position="1154"/>
    </location>
</feature>
<dbReference type="Gene3D" id="3.90.640.10">
    <property type="entry name" value="Actin, Chain A, domain 4"/>
    <property type="match status" value="1"/>
</dbReference>
<feature type="region of interest" description="Disordered" evidence="4">
    <location>
        <begin position="352"/>
        <end position="374"/>
    </location>
</feature>
<evidence type="ECO:0000256" key="2">
    <source>
        <dbReference type="RuleBase" id="RU000487"/>
    </source>
</evidence>
<evidence type="ECO:0000256" key="1">
    <source>
        <dbReference type="ARBA" id="ARBA00006752"/>
    </source>
</evidence>
<evidence type="ECO:0000313" key="5">
    <source>
        <dbReference type="EnsemblMetazoa" id="CLYHEMP017218.1"/>
    </source>
</evidence>
<feature type="compositionally biased region" description="Basic and acidic residues" evidence="4">
    <location>
        <begin position="163"/>
        <end position="191"/>
    </location>
</feature>
<accession>A0A7M6DN39</accession>
<dbReference type="InterPro" id="IPR043129">
    <property type="entry name" value="ATPase_NBD"/>
</dbReference>
<feature type="region of interest" description="Disordered" evidence="4">
    <location>
        <begin position="888"/>
        <end position="933"/>
    </location>
</feature>
<feature type="compositionally biased region" description="Polar residues" evidence="4">
    <location>
        <begin position="1090"/>
        <end position="1099"/>
    </location>
</feature>
<keyword evidence="3" id="KW-0175">Coiled coil</keyword>
<dbReference type="SMART" id="SM00268">
    <property type="entry name" value="ACTIN"/>
    <property type="match status" value="1"/>
</dbReference>
<evidence type="ECO:0000256" key="3">
    <source>
        <dbReference type="SAM" id="Coils"/>
    </source>
</evidence>
<dbReference type="FunFam" id="3.90.640.10:FF:000007">
    <property type="entry name" value="Actin like 7B"/>
    <property type="match status" value="1"/>
</dbReference>
<organism evidence="5 6">
    <name type="scientific">Clytia hemisphaerica</name>
    <dbReference type="NCBI Taxonomy" id="252671"/>
    <lineage>
        <taxon>Eukaryota</taxon>
        <taxon>Metazoa</taxon>
        <taxon>Cnidaria</taxon>
        <taxon>Hydrozoa</taxon>
        <taxon>Hydroidolina</taxon>
        <taxon>Leptothecata</taxon>
        <taxon>Obeliida</taxon>
        <taxon>Clytiidae</taxon>
        <taxon>Clytia</taxon>
    </lineage>
</organism>
<evidence type="ECO:0008006" key="7">
    <source>
        <dbReference type="Google" id="ProtNLM"/>
    </source>
</evidence>
<feature type="region of interest" description="Disordered" evidence="4">
    <location>
        <begin position="392"/>
        <end position="417"/>
    </location>
</feature>
<dbReference type="OrthoDB" id="5132116at2759"/>
<feature type="region of interest" description="Disordered" evidence="4">
    <location>
        <begin position="66"/>
        <end position="87"/>
    </location>
</feature>
<dbReference type="FunFam" id="3.30.420.40:FF:000058">
    <property type="entry name" value="Putative actin-related protein 5"/>
    <property type="match status" value="1"/>
</dbReference>
<feature type="coiled-coil region" evidence="3">
    <location>
        <begin position="496"/>
        <end position="529"/>
    </location>
</feature>
<feature type="region of interest" description="Disordered" evidence="4">
    <location>
        <begin position="679"/>
        <end position="698"/>
    </location>
</feature>
<dbReference type="SUPFAM" id="SSF53067">
    <property type="entry name" value="Actin-like ATPase domain"/>
    <property type="match status" value="2"/>
</dbReference>
<dbReference type="Pfam" id="PF00022">
    <property type="entry name" value="Actin"/>
    <property type="match status" value="1"/>
</dbReference>
<feature type="compositionally biased region" description="Basic and acidic residues" evidence="4">
    <location>
        <begin position="902"/>
        <end position="933"/>
    </location>
</feature>
<feature type="region of interest" description="Disordered" evidence="4">
    <location>
        <begin position="1079"/>
        <end position="1099"/>
    </location>
</feature>
<dbReference type="Proteomes" id="UP000594262">
    <property type="component" value="Unplaced"/>
</dbReference>
<feature type="region of interest" description="Disordered" evidence="4">
    <location>
        <begin position="536"/>
        <end position="606"/>
    </location>
</feature>
<sequence>MNTSCRVLLVFKNYGKFGQALKCLSTDLNEDSLKNSHKITPNSSSLNPNPLMNLSDVINTNSHDLTQKSSSYPYTSNKELTDSTDNNINEDQPMYDVKGESRDACDIHQHQFIGDQYYRDGIEVHQTPTLSDDCSYSDINGKNEQRTTAFNLKFSPKVSYCKPEKSSHIEDDNVSIKDHSKTIDSNTHDQNENLPKQTCESRNSSIETPQDSGDTLKNLKMITFNLKISKDDQDSVVLPDYIRKSPDPQNRPAISYKVSGENFHEELFVLYDSRELNNNVSSNECHASGGNNGSGDLPKDSENHQGTEPSRKDEETDKHSACGDSESQHDESPKGSFKNVDSLLETIQNRKTTFEGDPQDNVDGLQEHSLSNNGRFSGDFVVAVSDLDIASDEGISSNNKNKTNSHPLDVENSSKNIHPHEGVERENLPFEDCTFCFLQTLSESEMGGFTCLNEIDGKENRGQTGSVKNKTFTSDIDLSESDHSSSSKFTDSESLLRTLNAQIENLNTAQKTLQNVENTKRDIDEFTKLCRESLSKMNKTTEENPSERISKVEEDSSNTDGIVISKMDKQQQTVQQGNAETEIDQSISNQANNIDSTSKDSNSEAEDKNFQLRNNQFELNQNDPQYGRKIDFISKDIITEEMETKASSTLIPASNESLPSMYRDGDLLGREDFENQFGNTEPYPEFNTTNPEENLKAKNPFQKSSSFDVLSSETDNPTDLLNLRKSNSLDLLNTDKSSSLDLFSKEDAFDSTYDSLKNNPFQKDMFDKYLEQFDPSVITNNGVTMNDEDTNDDLDDMTFSHGDGLDDDCLEMLPDDSQYEPIIENFGNDLSIPEEIEDFNTKNHVVNVEEAGGINEDSSVDQGETAEDEIFNHQSNNVNHVGNAEEADGINIFGNGDSSVKQGRETAKDENSNQEERARDETFNRRSKNEDRAGILRETRGMNIYGDKYSTIRSIGPSGNQGMPNNTKADKNQQDIFGMNDEYSFTKTTTDHNHLRLDLKSPHSLTEDFPTPKYDSSISPNTECSKAIVTSTVTDCISEKLFIDQDENSLNIFHTTCSESVATVSSRPADDYIIPPNIITNPSHLYPKMGQNSSKQIDDSVNSSNIITSKHGSNTLLASSILGNNQPLQNPNSEDSKPDLQVSTNHRTDLQISNNHREDLQISTNHRADLQESTNHKTDLQESTNHNADLQESTSHKADLQVFTNHRADLQISTNHKSFNDKVDITNERLQNAFRYMDRYFKEKGIQHKLLNPEIRIEESAADTQTPDSSHRPSLVKSTKTAFNTITKINESLTKTNPFEDQSDSSNEANTNKNLKYDAFEIDITSRLQHSSKEVSGNNYRRLNFDTRKNRDTFDDIADVASVPNHGKPDESSDKAIEENRCTRSVTNNKFDQQMINATTYKDYGTPLIIDNGSGMIKIGLANKESPNYIPNIVGTENYQKVMGGSTEDPSSNERMVGWKADQYRGILKLRYPMQNGVIDDWDAMIDVWTYSIEEQLEINCSDHPILITENVLSPKHHRERMMEIMMETFEIPAYYSTQQGVMTLYSAGRVSGIVLDSGDTLSQIVPVYEGYGIKHATEAIQIGGRDVTDYLRKLITRKGRSMPTSAEFEIVKKMKEECCFVKNREEDEMKNNLSEFQLPDGNQVWLSEERFQAPELLFQPSLIGKEQPGFHMFLEKSVQKCEIDLRSGLYENIILAGGNSMIPGIHERMMTELKALVRPKTSRTIRIHENKHGIDSVWKGASVLSSLSTFESMLITREEYFEYGNKIVHMKCFS</sequence>
<dbReference type="InterPro" id="IPR004000">
    <property type="entry name" value="Actin"/>
</dbReference>
<evidence type="ECO:0000256" key="4">
    <source>
        <dbReference type="SAM" id="MobiDB-lite"/>
    </source>
</evidence>
<keyword evidence="6" id="KW-1185">Reference proteome</keyword>
<name>A0A7M6DN39_9CNID</name>
<dbReference type="FunFam" id="3.30.420.40:FF:000050">
    <property type="entry name" value="Actin, alpha skeletal muscle"/>
    <property type="match status" value="1"/>
</dbReference>
<feature type="region of interest" description="Disordered" evidence="4">
    <location>
        <begin position="281"/>
        <end position="337"/>
    </location>
</feature>
<evidence type="ECO:0000313" key="6">
    <source>
        <dbReference type="Proteomes" id="UP000594262"/>
    </source>
</evidence>
<feature type="compositionally biased region" description="Polar residues" evidence="4">
    <location>
        <begin position="192"/>
        <end position="214"/>
    </location>
</feature>
<feature type="compositionally biased region" description="Polar residues" evidence="4">
    <location>
        <begin position="394"/>
        <end position="416"/>
    </location>
</feature>
<feature type="region of interest" description="Disordered" evidence="4">
    <location>
        <begin position="1122"/>
        <end position="1160"/>
    </location>
</feature>
<dbReference type="Gene3D" id="3.30.420.40">
    <property type="match status" value="2"/>
</dbReference>
<comment type="similarity">
    <text evidence="1 2">Belongs to the actin family.</text>
</comment>
<dbReference type="PANTHER" id="PTHR11937">
    <property type="entry name" value="ACTIN"/>
    <property type="match status" value="1"/>
</dbReference>
<reference evidence="5" key="1">
    <citation type="submission" date="2021-01" db="UniProtKB">
        <authorList>
            <consortium name="EnsemblMetazoa"/>
        </authorList>
    </citation>
    <scope>IDENTIFICATION</scope>
</reference>
<feature type="compositionally biased region" description="Basic and acidic residues" evidence="4">
    <location>
        <begin position="297"/>
        <end position="333"/>
    </location>
</feature>
<feature type="region of interest" description="Disordered" evidence="4">
    <location>
        <begin position="163"/>
        <end position="214"/>
    </location>
</feature>
<feature type="compositionally biased region" description="Polar residues" evidence="4">
    <location>
        <begin position="570"/>
        <end position="596"/>
    </location>
</feature>
<feature type="compositionally biased region" description="Basic and acidic residues" evidence="4">
    <location>
        <begin position="536"/>
        <end position="554"/>
    </location>
</feature>
<proteinExistence type="inferred from homology"/>
<dbReference type="PRINTS" id="PR00190">
    <property type="entry name" value="ACTIN"/>
</dbReference>